<dbReference type="PROSITE" id="PS51318">
    <property type="entry name" value="TAT"/>
    <property type="match status" value="1"/>
</dbReference>
<reference evidence="1 2" key="2">
    <citation type="submission" date="2020-03" db="EMBL/GenBank/DDBJ databases">
        <authorList>
            <person name="Ichikawa N."/>
            <person name="Kimura A."/>
            <person name="Kitahashi Y."/>
            <person name="Uohara A."/>
        </authorList>
    </citation>
    <scope>NUCLEOTIDE SEQUENCE [LARGE SCALE GENOMIC DNA]</scope>
    <source>
        <strain evidence="1 2">NBRC 107702</strain>
    </source>
</reference>
<evidence type="ECO:0000313" key="1">
    <source>
        <dbReference type="EMBL" id="BCB77995.1"/>
    </source>
</evidence>
<sequence>MNNVPSGLSRRNLLKLSGGTALATFLASCAGGGDAPGGNSGKIVVWSGFASKEAENWFRTNTLEAFNKEHPAVPAELSVKQFDNFEQQQQTALAAGSGPDIVAAAGPGPLREYAAAGYLLPLDDYAKKLGWNDRILGWAMKTGVIDGKLVALPTNYESMQIFYNPATMSQHGWTFPKTRAEFEAICREAKAKGMIPVSAGNADYKNANEWHVSVFLNHIAGPDAVRQALKGEIKFSDPVFVDAMEQARKYFVDGWWGGAVDRYFTNTFPQQYQQLAKGEAVFNITGTWGLGEIGPFFGKEGGNDAEWAWGAVPSLRDGVPEDVWELAVGGTNSINAKSKNPDAAAEWIDFNMSDPKRQGRALAEANEPPPPIAMTEADFPADLDKRVSSLFAAFSSATHVGYTTWTFFPPKTDTYIIEGWEKLITGKLTAQAYCQGIADAFGPELAAGVVPPLPD</sequence>
<accession>A0A6F8XVZ0</accession>
<dbReference type="RefSeq" id="WP_345071990.1">
    <property type="nucleotide sequence ID" value="NZ_BAABAP010000009.1"/>
</dbReference>
<dbReference type="KEGG" id="pfla:Pflav_044050"/>
<dbReference type="Gene3D" id="3.40.190.10">
    <property type="entry name" value="Periplasmic binding protein-like II"/>
    <property type="match status" value="2"/>
</dbReference>
<dbReference type="PANTHER" id="PTHR43649">
    <property type="entry name" value="ARABINOSE-BINDING PROTEIN-RELATED"/>
    <property type="match status" value="1"/>
</dbReference>
<evidence type="ECO:0000313" key="2">
    <source>
        <dbReference type="Proteomes" id="UP000502508"/>
    </source>
</evidence>
<reference evidence="1 2" key="1">
    <citation type="submission" date="2020-03" db="EMBL/GenBank/DDBJ databases">
        <title>Whole genome shotgun sequence of Phytohabitans flavus NBRC 107702.</title>
        <authorList>
            <person name="Komaki H."/>
            <person name="Tamura T."/>
        </authorList>
    </citation>
    <scope>NUCLEOTIDE SEQUENCE [LARGE SCALE GENOMIC DNA]</scope>
    <source>
        <strain evidence="1 2">NBRC 107702</strain>
    </source>
</reference>
<dbReference type="Pfam" id="PF01547">
    <property type="entry name" value="SBP_bac_1"/>
    <property type="match status" value="1"/>
</dbReference>
<dbReference type="PANTHER" id="PTHR43649:SF12">
    <property type="entry name" value="DIACETYLCHITOBIOSE BINDING PROTEIN DASA"/>
    <property type="match status" value="1"/>
</dbReference>
<dbReference type="Proteomes" id="UP000502508">
    <property type="component" value="Chromosome"/>
</dbReference>
<dbReference type="InterPro" id="IPR050490">
    <property type="entry name" value="Bact_solute-bd_prot1"/>
</dbReference>
<dbReference type="EMBL" id="AP022870">
    <property type="protein sequence ID" value="BCB77995.1"/>
    <property type="molecule type" value="Genomic_DNA"/>
</dbReference>
<dbReference type="InterPro" id="IPR006059">
    <property type="entry name" value="SBP"/>
</dbReference>
<gene>
    <name evidence="1" type="ORF">Pflav_044050</name>
</gene>
<name>A0A6F8XVZ0_9ACTN</name>
<protein>
    <submittedName>
        <fullName evidence="1">ABC transporter substrate-binding protein</fullName>
    </submittedName>
</protein>
<keyword evidence="2" id="KW-1185">Reference proteome</keyword>
<dbReference type="SUPFAM" id="SSF53850">
    <property type="entry name" value="Periplasmic binding protein-like II"/>
    <property type="match status" value="1"/>
</dbReference>
<organism evidence="1 2">
    <name type="scientific">Phytohabitans flavus</name>
    <dbReference type="NCBI Taxonomy" id="1076124"/>
    <lineage>
        <taxon>Bacteria</taxon>
        <taxon>Bacillati</taxon>
        <taxon>Actinomycetota</taxon>
        <taxon>Actinomycetes</taxon>
        <taxon>Micromonosporales</taxon>
        <taxon>Micromonosporaceae</taxon>
    </lineage>
</organism>
<proteinExistence type="predicted"/>
<dbReference type="AlphaFoldDB" id="A0A6F8XVZ0"/>
<dbReference type="InterPro" id="IPR006311">
    <property type="entry name" value="TAT_signal"/>
</dbReference>